<comment type="caution">
    <text evidence="8">The sequence shown here is derived from an EMBL/GenBank/DDBJ whole genome shotgun (WGS) entry which is preliminary data.</text>
</comment>
<dbReference type="InterPro" id="IPR011990">
    <property type="entry name" value="TPR-like_helical_dom_sf"/>
</dbReference>
<dbReference type="PANTHER" id="PTHR21529:SF4">
    <property type="entry name" value="TPR AND ANKYRIN REPEAT-CONTAINING PROTEIN 1"/>
    <property type="match status" value="1"/>
</dbReference>
<dbReference type="InterPro" id="IPR014016">
    <property type="entry name" value="UvrD-like_ATP-bd"/>
</dbReference>
<gene>
    <name evidence="8" type="ORF">FKY71_15250</name>
</gene>
<reference evidence="8 9" key="1">
    <citation type="submission" date="2019-06" db="EMBL/GenBank/DDBJ databases">
        <title>Metagenome assembled Genome of Spiribacter salinus SL48-SHIP from the microbial mat of Salt Lake 48 (Novosibirsk region, Russia).</title>
        <authorList>
            <person name="Shipova A."/>
            <person name="Rozanov A.S."/>
            <person name="Bryanskaya A.V."/>
            <person name="Peltek S.E."/>
        </authorList>
    </citation>
    <scope>NUCLEOTIDE SEQUENCE [LARGE SCALE GENOMIC DNA]</scope>
    <source>
        <strain evidence="8">SL48-SHIP-2</strain>
    </source>
</reference>
<evidence type="ECO:0000256" key="5">
    <source>
        <dbReference type="PROSITE-ProRule" id="PRU00560"/>
    </source>
</evidence>
<feature type="domain" description="UvrD-like helicase ATP-binding" evidence="7">
    <location>
        <begin position="196"/>
        <end position="486"/>
    </location>
</feature>
<dbReference type="GO" id="GO:0005524">
    <property type="term" value="F:ATP binding"/>
    <property type="evidence" value="ECO:0007669"/>
    <property type="project" value="UniProtKB-UniRule"/>
</dbReference>
<feature type="region of interest" description="Disordered" evidence="6">
    <location>
        <begin position="510"/>
        <end position="532"/>
    </location>
</feature>
<dbReference type="Pfam" id="PF00580">
    <property type="entry name" value="UvrD-helicase"/>
    <property type="match status" value="1"/>
</dbReference>
<dbReference type="PANTHER" id="PTHR21529">
    <property type="entry name" value="MAMMARY TURMOR VIRUS RECEPTOR HOMOLOG 1, 2 MTVR1, 2"/>
    <property type="match status" value="1"/>
</dbReference>
<evidence type="ECO:0000256" key="3">
    <source>
        <dbReference type="ARBA" id="ARBA00022806"/>
    </source>
</evidence>
<sequence length="1184" mass="135215">MKIALSEHLAQMLPALPRNERKRILRAINRVRTKRFSSGVRVKKLHSRPQVAVWEARFSDYGRLLFTYGQHPHRATREPVTVAHFWTAVFDHDNVPRELRRRPFETPEIMQWILADEVSAFKWNGQTFPDNPAADLEAIEEHFPDTDGTNDYWEAYAALSSEYPAAWTTPPENLPWYLEGPIAFEMWAEAQNIPAELILTEEQIDLLQMPLPVFLNGPAGSGKTTLALYRLLVLQENNPEARTAFITHNPRLVAHAEELYHTLPTCPKDATPVDFLTYQDLVARVLELSSVERDRQRAPKEVLHDLLHHRPLTHADRQLFATEIRSVIKGMIPRTDAVLPTTAINWVLTRAAYDELPEKWSAVPPDKRADAYQLATQYQRLLRDQEWHDTQDMATRALHALPLHDDTSAAYDAVFLDEVQDLTEKQLHVTFAMLRRDRKTQLLLTGDPTQVLNGSGFGWRMPKAMFFRRDWEVPSPHTLRRSFRAGAATLRLPNAVANLLRAEKATVVPLDPDKARRDGPTPQRISPDASVDDVLSQGRPNVLVLVADDETAASLREAWGHPFVWSVAEAKGLEADHVVLYKLPDHLEHPSDLATKARQAADRRWNQHILRLHYVAATRARRSVTIVANPHPDDSLWHAPGVANAVDVKEIFDPVWSHQASERHWLKRAVYYRDHEQWTQAAVCYRNANDDAWELLCAWIADPSQPPLWAEVYPRIGACTETQAQVLLECSTPIRDLPAKVHLLRTLNRETEADAVQARHDEATGNWEAAARYHYDQNNHAKAGTLYKKMEAWLPAATCFKRAERWLDAARCFRQNGAWEQAADHYEKAQQWSEAAVCCTKLDAWDRAGPLFQKSGKWEEAAHCYRRTESWSKAADCHSSAQKWKEAAHDYRRAEKWRLAGLHFKKARQWRAAGHSYRNAKAWEDAGMCYRRNGDGKRAGDCYAKIHQWNTAGACYREAEAWKNAALCYSQAKSWEAAVECFEHAGMPQWTQACTVVTANDTDKAFRALWETHGALSTNIAAFLLEHDVFLKDPTWQIWLLHQAGRDEKASALRQLYDAGHHTWAAIADTYVAQTQYKQAAIYYERAEEWSAAAQCFREVSDWSRAKRCYHNAEEWSHAAACARLLGHAVWQHLYQARANPDNAESILRDMYDSGVSLSDEQVAFLKNAGFDVSPALLYAVTSY</sequence>
<evidence type="ECO:0000256" key="4">
    <source>
        <dbReference type="ARBA" id="ARBA00022840"/>
    </source>
</evidence>
<evidence type="ECO:0000259" key="7">
    <source>
        <dbReference type="PROSITE" id="PS51198"/>
    </source>
</evidence>
<dbReference type="GO" id="GO:0016787">
    <property type="term" value="F:hydrolase activity"/>
    <property type="evidence" value="ECO:0007669"/>
    <property type="project" value="UniProtKB-UniRule"/>
</dbReference>
<dbReference type="InterPro" id="IPR039904">
    <property type="entry name" value="TRANK1"/>
</dbReference>
<dbReference type="AlphaFoldDB" id="A0A540VN50"/>
<protein>
    <submittedName>
        <fullName evidence="8">AAA family ATPase</fullName>
    </submittedName>
</protein>
<feature type="binding site" evidence="5">
    <location>
        <begin position="217"/>
        <end position="224"/>
    </location>
    <ligand>
        <name>ATP</name>
        <dbReference type="ChEBI" id="CHEBI:30616"/>
    </ligand>
</feature>
<dbReference type="PROSITE" id="PS51198">
    <property type="entry name" value="UVRD_HELICASE_ATP_BIND"/>
    <property type="match status" value="1"/>
</dbReference>
<keyword evidence="4 5" id="KW-0067">ATP-binding</keyword>
<keyword evidence="2 5" id="KW-0378">Hydrolase</keyword>
<dbReference type="GO" id="GO:0004386">
    <property type="term" value="F:helicase activity"/>
    <property type="evidence" value="ECO:0007669"/>
    <property type="project" value="UniProtKB-UniRule"/>
</dbReference>
<evidence type="ECO:0000256" key="1">
    <source>
        <dbReference type="ARBA" id="ARBA00022741"/>
    </source>
</evidence>
<dbReference type="InterPro" id="IPR027417">
    <property type="entry name" value="P-loop_NTPase"/>
</dbReference>
<keyword evidence="3 5" id="KW-0347">Helicase</keyword>
<dbReference type="SUPFAM" id="SSF48452">
    <property type="entry name" value="TPR-like"/>
    <property type="match status" value="1"/>
</dbReference>
<dbReference type="EMBL" id="VIFK01000264">
    <property type="protein sequence ID" value="TQE98168.1"/>
    <property type="molecule type" value="Genomic_DNA"/>
</dbReference>
<proteinExistence type="predicted"/>
<name>A0A540VN50_9GAMM</name>
<evidence type="ECO:0000256" key="6">
    <source>
        <dbReference type="SAM" id="MobiDB-lite"/>
    </source>
</evidence>
<dbReference type="Gene3D" id="1.25.40.10">
    <property type="entry name" value="Tetratricopeptide repeat domain"/>
    <property type="match status" value="2"/>
</dbReference>
<evidence type="ECO:0000256" key="2">
    <source>
        <dbReference type="ARBA" id="ARBA00022801"/>
    </source>
</evidence>
<evidence type="ECO:0000313" key="8">
    <source>
        <dbReference type="EMBL" id="TQE98168.1"/>
    </source>
</evidence>
<dbReference type="SUPFAM" id="SSF52540">
    <property type="entry name" value="P-loop containing nucleoside triphosphate hydrolases"/>
    <property type="match status" value="1"/>
</dbReference>
<evidence type="ECO:0000313" key="9">
    <source>
        <dbReference type="Proteomes" id="UP000315400"/>
    </source>
</evidence>
<organism evidence="8 9">
    <name type="scientific">Spiribacter salinus</name>
    <dbReference type="NCBI Taxonomy" id="1335746"/>
    <lineage>
        <taxon>Bacteria</taxon>
        <taxon>Pseudomonadati</taxon>
        <taxon>Pseudomonadota</taxon>
        <taxon>Gammaproteobacteria</taxon>
        <taxon>Chromatiales</taxon>
        <taxon>Ectothiorhodospiraceae</taxon>
        <taxon>Spiribacter</taxon>
    </lineage>
</organism>
<dbReference type="Proteomes" id="UP000315400">
    <property type="component" value="Unassembled WGS sequence"/>
</dbReference>
<accession>A0A540VN50</accession>
<keyword evidence="1 5" id="KW-0547">Nucleotide-binding</keyword>
<dbReference type="Gene3D" id="3.40.50.300">
    <property type="entry name" value="P-loop containing nucleotide triphosphate hydrolases"/>
    <property type="match status" value="2"/>
</dbReference>